<feature type="binding site" evidence="6">
    <location>
        <position position="299"/>
    </location>
    <ligand>
        <name>substrate</name>
    </ligand>
</feature>
<evidence type="ECO:0000256" key="4">
    <source>
        <dbReference type="ARBA" id="ARBA00022801"/>
    </source>
</evidence>
<proteinExistence type="inferred from homology"/>
<feature type="binding site" evidence="6">
    <location>
        <position position="198"/>
    </location>
    <ligand>
        <name>substrate</name>
    </ligand>
</feature>
<comment type="catalytic activity">
    <reaction evidence="5 6">
        <text>L-glutamine + H2O = L-glutamate + NH4(+)</text>
        <dbReference type="Rhea" id="RHEA:15889"/>
        <dbReference type="ChEBI" id="CHEBI:15377"/>
        <dbReference type="ChEBI" id="CHEBI:28938"/>
        <dbReference type="ChEBI" id="CHEBI:29985"/>
        <dbReference type="ChEBI" id="CHEBI:58359"/>
        <dbReference type="EC" id="3.5.1.2"/>
    </reaction>
</comment>
<sequence length="345" mass="37121">MNFFKSRIQASFKTEAQLRQIGNDHGAFNRGSRAPDEVGAGERIEALLSDIPDIAYAGYGEGAVADYIPGLREVPPRQYGVAIACQDGTLYQAGEAGQQFSIQSISKLFTLALALRLAGEAVWARVGRDPCMRKFNSVSEVEANLGIPSNPFINAGALAITDLIVSHSSAPRRILQDLLRRLIDTDDIFSDPRIARGEAEVGHRNAALGYLLKDYGNLDNRVEDVLSVYYAHCAIAMSCLELAQSALFLACDGVSPITGQRIVSADQTREINAVLATCGMYNGAGEFAFKVGIPAKSGVGGGILAIVPQRMTICAWSPELDPHGNSVVGQRILQHLVKQIRASVY</sequence>
<reference evidence="7 8" key="1">
    <citation type="submission" date="2018-07" db="EMBL/GenBank/DDBJ databases">
        <title>Venubactetium sediminum gen. nov., sp. nov., isolated from a marine solar saltern.</title>
        <authorList>
            <person name="Wang S."/>
        </authorList>
    </citation>
    <scope>NUCLEOTIDE SEQUENCE [LARGE SCALE GENOMIC DNA]</scope>
    <source>
        <strain evidence="7 8">WD2A32</strain>
    </source>
</reference>
<evidence type="ECO:0000256" key="3">
    <source>
        <dbReference type="ARBA" id="ARBA00012918"/>
    </source>
</evidence>
<dbReference type="EC" id="3.5.1.2" evidence="3 6"/>
<evidence type="ECO:0000256" key="5">
    <source>
        <dbReference type="ARBA" id="ARBA00049534"/>
    </source>
</evidence>
<dbReference type="InterPro" id="IPR012338">
    <property type="entry name" value="Beta-lactam/transpept-like"/>
</dbReference>
<name>A0A369TCH9_9PROT</name>
<protein>
    <recommendedName>
        <fullName evidence="3 6">Glutaminase</fullName>
        <ecNumber evidence="3 6">3.5.1.2</ecNumber>
    </recommendedName>
</protein>
<dbReference type="GO" id="GO:0006543">
    <property type="term" value="P:L-glutamine catabolic process"/>
    <property type="evidence" value="ECO:0007669"/>
    <property type="project" value="TreeGrafter"/>
</dbReference>
<feature type="binding site" evidence="6">
    <location>
        <position position="154"/>
    </location>
    <ligand>
        <name>substrate</name>
    </ligand>
</feature>
<dbReference type="Pfam" id="PF04960">
    <property type="entry name" value="Glutaminase"/>
    <property type="match status" value="1"/>
</dbReference>
<dbReference type="FunFam" id="3.40.710.10:FF:000005">
    <property type="entry name" value="Glutaminase"/>
    <property type="match status" value="1"/>
</dbReference>
<dbReference type="InterPro" id="IPR015868">
    <property type="entry name" value="Glutaminase"/>
</dbReference>
<comment type="subunit">
    <text evidence="2 6">Homotetramer.</text>
</comment>
<dbReference type="GO" id="GO:0004359">
    <property type="term" value="F:glutaminase activity"/>
    <property type="evidence" value="ECO:0007669"/>
    <property type="project" value="UniProtKB-UniRule"/>
</dbReference>
<feature type="binding site" evidence="6">
    <location>
        <position position="205"/>
    </location>
    <ligand>
        <name>substrate</name>
    </ligand>
</feature>
<accession>A0A369TCH9</accession>
<comment type="similarity">
    <text evidence="1 6">Belongs to the glutaminase family.</text>
</comment>
<feature type="binding site" evidence="6">
    <location>
        <position position="104"/>
    </location>
    <ligand>
        <name>substrate</name>
    </ligand>
</feature>
<feature type="binding site" evidence="6">
    <location>
        <position position="229"/>
    </location>
    <ligand>
        <name>substrate</name>
    </ligand>
</feature>
<dbReference type="SUPFAM" id="SSF56601">
    <property type="entry name" value="beta-lactamase/transpeptidase-like"/>
    <property type="match status" value="1"/>
</dbReference>
<dbReference type="NCBIfam" id="NF002133">
    <property type="entry name" value="PRK00971.1-2"/>
    <property type="match status" value="1"/>
</dbReference>
<keyword evidence="4 6" id="KW-0378">Hydrolase</keyword>
<feature type="binding site" evidence="6">
    <location>
        <position position="281"/>
    </location>
    <ligand>
        <name>substrate</name>
    </ligand>
</feature>
<dbReference type="EMBL" id="QPMH01000003">
    <property type="protein sequence ID" value="RDD62990.1"/>
    <property type="molecule type" value="Genomic_DNA"/>
</dbReference>
<dbReference type="Gene3D" id="3.40.710.10">
    <property type="entry name" value="DD-peptidase/beta-lactamase superfamily"/>
    <property type="match status" value="1"/>
</dbReference>
<dbReference type="PANTHER" id="PTHR12544">
    <property type="entry name" value="GLUTAMINASE"/>
    <property type="match status" value="1"/>
</dbReference>
<evidence type="ECO:0000256" key="6">
    <source>
        <dbReference type="HAMAP-Rule" id="MF_00313"/>
    </source>
</evidence>
<dbReference type="Proteomes" id="UP000253941">
    <property type="component" value="Unassembled WGS sequence"/>
</dbReference>
<dbReference type="HAMAP" id="MF_00313">
    <property type="entry name" value="Glutaminase"/>
    <property type="match status" value="1"/>
</dbReference>
<dbReference type="NCBIfam" id="TIGR03814">
    <property type="entry name" value="Gln_ase"/>
    <property type="match status" value="1"/>
</dbReference>
<dbReference type="GO" id="GO:0006537">
    <property type="term" value="P:glutamate biosynthetic process"/>
    <property type="evidence" value="ECO:0007669"/>
    <property type="project" value="TreeGrafter"/>
</dbReference>
<comment type="caution">
    <text evidence="7">The sequence shown here is derived from an EMBL/GenBank/DDBJ whole genome shotgun (WGS) entry which is preliminary data.</text>
</comment>
<evidence type="ECO:0000313" key="7">
    <source>
        <dbReference type="EMBL" id="RDD62990.1"/>
    </source>
</evidence>
<keyword evidence="6" id="KW-0007">Acetylation</keyword>
<gene>
    <name evidence="6" type="primary">glsA</name>
    <name evidence="7" type="ORF">DRB17_04235</name>
</gene>
<organism evidence="7 8">
    <name type="scientific">Ferruginivarius sediminum</name>
    <dbReference type="NCBI Taxonomy" id="2661937"/>
    <lineage>
        <taxon>Bacteria</taxon>
        <taxon>Pseudomonadati</taxon>
        <taxon>Pseudomonadota</taxon>
        <taxon>Alphaproteobacteria</taxon>
        <taxon>Rhodospirillales</taxon>
        <taxon>Rhodospirillaceae</taxon>
        <taxon>Ferruginivarius</taxon>
    </lineage>
</organism>
<evidence type="ECO:0000256" key="2">
    <source>
        <dbReference type="ARBA" id="ARBA00011881"/>
    </source>
</evidence>
<keyword evidence="8" id="KW-1185">Reference proteome</keyword>
<dbReference type="PANTHER" id="PTHR12544:SF29">
    <property type="entry name" value="GLUTAMINASE"/>
    <property type="match status" value="1"/>
</dbReference>
<evidence type="ECO:0000256" key="1">
    <source>
        <dbReference type="ARBA" id="ARBA00011076"/>
    </source>
</evidence>
<dbReference type="AlphaFoldDB" id="A0A369TCH9"/>
<evidence type="ECO:0000313" key="8">
    <source>
        <dbReference type="Proteomes" id="UP000253941"/>
    </source>
</evidence>